<keyword evidence="1" id="KW-0378">Hydrolase</keyword>
<gene>
    <name evidence="3" type="ORF">DL762_005029</name>
</gene>
<evidence type="ECO:0000256" key="1">
    <source>
        <dbReference type="ARBA" id="ARBA00022801"/>
    </source>
</evidence>
<dbReference type="Gene3D" id="3.40.50.1820">
    <property type="entry name" value="alpha/beta hydrolase"/>
    <property type="match status" value="1"/>
</dbReference>
<evidence type="ECO:0000313" key="4">
    <source>
        <dbReference type="Proteomes" id="UP000294003"/>
    </source>
</evidence>
<dbReference type="SUPFAM" id="SSF53474">
    <property type="entry name" value="alpha/beta-Hydrolases"/>
    <property type="match status" value="1"/>
</dbReference>
<dbReference type="InterPro" id="IPR050300">
    <property type="entry name" value="GDXG_lipolytic_enzyme"/>
</dbReference>
<accession>A0ABY0H614</accession>
<dbReference type="InterPro" id="IPR029058">
    <property type="entry name" value="AB_hydrolase_fold"/>
</dbReference>
<dbReference type="EMBL" id="QJNS01000128">
    <property type="protein sequence ID" value="RYO85796.1"/>
    <property type="molecule type" value="Genomic_DNA"/>
</dbReference>
<dbReference type="Pfam" id="PF07859">
    <property type="entry name" value="Abhydrolase_3"/>
    <property type="match status" value="1"/>
</dbReference>
<organism evidence="3 4">
    <name type="scientific">Monosporascus cannonballus</name>
    <dbReference type="NCBI Taxonomy" id="155416"/>
    <lineage>
        <taxon>Eukaryota</taxon>
        <taxon>Fungi</taxon>
        <taxon>Dikarya</taxon>
        <taxon>Ascomycota</taxon>
        <taxon>Pezizomycotina</taxon>
        <taxon>Sordariomycetes</taxon>
        <taxon>Xylariomycetidae</taxon>
        <taxon>Xylariales</taxon>
        <taxon>Xylariales incertae sedis</taxon>
        <taxon>Monosporascus</taxon>
    </lineage>
</organism>
<protein>
    <recommendedName>
        <fullName evidence="2">Alpha/beta hydrolase fold-3 domain-containing protein</fullName>
    </recommendedName>
</protein>
<dbReference type="InterPro" id="IPR013094">
    <property type="entry name" value="AB_hydrolase_3"/>
</dbReference>
<dbReference type="Proteomes" id="UP000294003">
    <property type="component" value="Unassembled WGS sequence"/>
</dbReference>
<feature type="domain" description="Alpha/beta hydrolase fold-3" evidence="2">
    <location>
        <begin position="87"/>
        <end position="300"/>
    </location>
</feature>
<evidence type="ECO:0000259" key="2">
    <source>
        <dbReference type="Pfam" id="PF07859"/>
    </source>
</evidence>
<keyword evidence="4" id="KW-1185">Reference proteome</keyword>
<proteinExistence type="predicted"/>
<sequence>MSGLKWDPEYEAWRNAINPPTPPVHASALALREASNRILSAFFATIPFPAEVEQSGHAVTSQDGTEITVTRFATAAHRHADSPQPALVFAFGGGMVSGSVEIFSKLVATDVAASGVQFFAVGYRIAPEHPAPAAVEDVYAGLRWLSEHAAELGVDPARIGITGVSAGGGVAAGAALLARDRGLTPPLAKQVLIYPMLDDRTCTRIPPDHPLVPFLLWTRENNELGWGAYVGDDKAGLPEADVSPYAAPGRAEDLSGLPSTYIDIGALDLFRDETAEYAARLAAANVDVEFHMYPGVPHGFDYALEIGPSKRAREGRVRAFKSF</sequence>
<reference evidence="3 4" key="1">
    <citation type="submission" date="2018-06" db="EMBL/GenBank/DDBJ databases">
        <title>Complete Genomes of Monosporascus.</title>
        <authorList>
            <person name="Robinson A.J."/>
            <person name="Natvig D.O."/>
        </authorList>
    </citation>
    <scope>NUCLEOTIDE SEQUENCE [LARGE SCALE GENOMIC DNA]</scope>
    <source>
        <strain evidence="3 4">CBS 609.92</strain>
    </source>
</reference>
<name>A0ABY0H614_9PEZI</name>
<dbReference type="PANTHER" id="PTHR48081:SF8">
    <property type="entry name" value="ALPHA_BETA HYDROLASE FOLD-3 DOMAIN-CONTAINING PROTEIN-RELATED"/>
    <property type="match status" value="1"/>
</dbReference>
<dbReference type="PANTHER" id="PTHR48081">
    <property type="entry name" value="AB HYDROLASE SUPERFAMILY PROTEIN C4A8.06C"/>
    <property type="match status" value="1"/>
</dbReference>
<comment type="caution">
    <text evidence="3">The sequence shown here is derived from an EMBL/GenBank/DDBJ whole genome shotgun (WGS) entry which is preliminary data.</text>
</comment>
<evidence type="ECO:0000313" key="3">
    <source>
        <dbReference type="EMBL" id="RYO85796.1"/>
    </source>
</evidence>